<dbReference type="InterPro" id="IPR000700">
    <property type="entry name" value="PAS-assoc_C"/>
</dbReference>
<dbReference type="PANTHER" id="PTHR44757">
    <property type="entry name" value="DIGUANYLATE CYCLASE DGCP"/>
    <property type="match status" value="1"/>
</dbReference>
<dbReference type="Gene3D" id="3.30.70.270">
    <property type="match status" value="1"/>
</dbReference>
<dbReference type="GO" id="GO:0003824">
    <property type="term" value="F:catalytic activity"/>
    <property type="evidence" value="ECO:0007669"/>
    <property type="project" value="UniProtKB-ARBA"/>
</dbReference>
<feature type="domain" description="PAC" evidence="3">
    <location>
        <begin position="177"/>
        <end position="229"/>
    </location>
</feature>
<organism evidence="6 7">
    <name type="scientific">Inhella crocodyli</name>
    <dbReference type="NCBI Taxonomy" id="2499851"/>
    <lineage>
        <taxon>Bacteria</taxon>
        <taxon>Pseudomonadati</taxon>
        <taxon>Pseudomonadota</taxon>
        <taxon>Betaproteobacteria</taxon>
        <taxon>Burkholderiales</taxon>
        <taxon>Sphaerotilaceae</taxon>
        <taxon>Inhella</taxon>
    </lineage>
</organism>
<evidence type="ECO:0000256" key="1">
    <source>
        <dbReference type="SAM" id="MobiDB-lite"/>
    </source>
</evidence>
<dbReference type="AlphaFoldDB" id="A0A3S2UCZ0"/>
<dbReference type="Gene3D" id="3.30.450.20">
    <property type="entry name" value="PAS domain"/>
    <property type="match status" value="2"/>
</dbReference>
<evidence type="ECO:0000259" key="3">
    <source>
        <dbReference type="PROSITE" id="PS50113"/>
    </source>
</evidence>
<dbReference type="Pfam" id="PF00990">
    <property type="entry name" value="GGDEF"/>
    <property type="match status" value="1"/>
</dbReference>
<dbReference type="InterPro" id="IPR001633">
    <property type="entry name" value="EAL_dom"/>
</dbReference>
<dbReference type="InterPro" id="IPR001610">
    <property type="entry name" value="PAC"/>
</dbReference>
<dbReference type="PANTHER" id="PTHR44757:SF2">
    <property type="entry name" value="BIOFILM ARCHITECTURE MAINTENANCE PROTEIN MBAA"/>
    <property type="match status" value="1"/>
</dbReference>
<dbReference type="SUPFAM" id="SSF55785">
    <property type="entry name" value="PYP-like sensor domain (PAS domain)"/>
    <property type="match status" value="2"/>
</dbReference>
<proteinExistence type="predicted"/>
<dbReference type="CDD" id="cd01948">
    <property type="entry name" value="EAL"/>
    <property type="match status" value="1"/>
</dbReference>
<dbReference type="OrthoDB" id="9813903at2"/>
<comment type="caution">
    <text evidence="6">The sequence shown here is derived from an EMBL/GenBank/DDBJ whole genome shotgun (WGS) entry which is preliminary data.</text>
</comment>
<name>A0A3S2UCZ0_9BURK</name>
<feature type="domain" description="PAS" evidence="2">
    <location>
        <begin position="103"/>
        <end position="174"/>
    </location>
</feature>
<dbReference type="NCBIfam" id="TIGR00254">
    <property type="entry name" value="GGDEF"/>
    <property type="match status" value="1"/>
</dbReference>
<dbReference type="InterPro" id="IPR052155">
    <property type="entry name" value="Biofilm_reg_signaling"/>
</dbReference>
<reference evidence="6 7" key="1">
    <citation type="submission" date="2019-01" db="EMBL/GenBank/DDBJ databases">
        <authorList>
            <person name="Chen W.-M."/>
        </authorList>
    </citation>
    <scope>NUCLEOTIDE SEQUENCE [LARGE SCALE GENOMIC DNA]</scope>
    <source>
        <strain evidence="6 7">CCP-18</strain>
    </source>
</reference>
<keyword evidence="7" id="KW-1185">Reference proteome</keyword>
<dbReference type="NCBIfam" id="TIGR00229">
    <property type="entry name" value="sensory_box"/>
    <property type="match status" value="2"/>
</dbReference>
<dbReference type="InterPro" id="IPR000014">
    <property type="entry name" value="PAS"/>
</dbReference>
<sequence length="778" mass="85629">MPALLVAPDRARQPEAGAAVRPHGGAEPVGHRRGPGQAARPRAPPGRRPTGHRDLPPVLPAAPAAGQAQGLGRPVPGDGHLRRPAVSDRVPALSDPHRQALEEAARFRLLGDNVPVLIAQFEAGTNRCLYANRLYAETFGLTPETAIGKTFAEIIGPEAAAQIEPAVQRVNEEGRAATYERTVTRPNGELQWLEVNLLPHLDEQGRTVAAFVLISDISKHRRAEQALRESESRLEKFLHATVEGIVFHHQGSITDANPPLCALIGHSRDELVGRFVLDFVAPGERARVEAVMRQGQELRYDSAIVHRDGHIIPVELIARTLQRDGTTLRMNIVRDIRDRLAAQARIHHLAHHDALTGLMNRVAFMERLQGSLQRARRSDDQLALLFIDLNNFKRVNDSLGHLEGDRVLVTVAERLRTCLRAGDHVARFGGDEFVVLLDTLHQRDDVLAVVQAVLRVVEVPVEAHGRSLSVTPSIGIALYPEHGDNADALLQHADTAMYEAKARGDKQFQFFRPEMAQSAYADLVIESQLRDALARGEFELFFQPQVEPVHGALVGAEALIRWRHPERGLLTPDSFIAVAERHPLMVPLSQWVLRQAALQAQAWHEAGVPQVPVAVNLSHLQFRIDGFADTVAQVIDEVGIPAGWLQLELTERMLMDDVRSATATLHDLRRLGVSIAVDDFGTGHTALAHLTQLPLDKLKIDQSFVAGLPHDPGAMAVTRAIVQMAQGLGLRVGAEGVRRREQWQLLQAWGCQELQGELVAPALSAGDFVQWALQRQRP</sequence>
<feature type="region of interest" description="Disordered" evidence="1">
    <location>
        <begin position="1"/>
        <end position="84"/>
    </location>
</feature>
<dbReference type="SMART" id="SM00052">
    <property type="entry name" value="EAL"/>
    <property type="match status" value="1"/>
</dbReference>
<protein>
    <submittedName>
        <fullName evidence="6">EAL domain-containing protein</fullName>
    </submittedName>
</protein>
<dbReference type="EMBL" id="SACM01000003">
    <property type="protein sequence ID" value="RVT84726.1"/>
    <property type="molecule type" value="Genomic_DNA"/>
</dbReference>
<dbReference type="InterPro" id="IPR035919">
    <property type="entry name" value="EAL_sf"/>
</dbReference>
<dbReference type="PROSITE" id="PS50887">
    <property type="entry name" value="GGDEF"/>
    <property type="match status" value="1"/>
</dbReference>
<feature type="domain" description="GGDEF" evidence="5">
    <location>
        <begin position="380"/>
        <end position="513"/>
    </location>
</feature>
<dbReference type="SUPFAM" id="SSF141868">
    <property type="entry name" value="EAL domain-like"/>
    <property type="match status" value="1"/>
</dbReference>
<dbReference type="FunFam" id="3.30.70.270:FF:000001">
    <property type="entry name" value="Diguanylate cyclase domain protein"/>
    <property type="match status" value="1"/>
</dbReference>
<dbReference type="SMART" id="SM00086">
    <property type="entry name" value="PAC"/>
    <property type="match status" value="2"/>
</dbReference>
<evidence type="ECO:0000313" key="7">
    <source>
        <dbReference type="Proteomes" id="UP000288587"/>
    </source>
</evidence>
<dbReference type="SMART" id="SM00091">
    <property type="entry name" value="PAS"/>
    <property type="match status" value="2"/>
</dbReference>
<dbReference type="Pfam" id="PF00563">
    <property type="entry name" value="EAL"/>
    <property type="match status" value="1"/>
</dbReference>
<evidence type="ECO:0000259" key="4">
    <source>
        <dbReference type="PROSITE" id="PS50883"/>
    </source>
</evidence>
<accession>A0A3S2UCZ0</accession>
<gene>
    <name evidence="6" type="ORF">EOD73_11365</name>
</gene>
<dbReference type="SMART" id="SM00267">
    <property type="entry name" value="GGDEF"/>
    <property type="match status" value="1"/>
</dbReference>
<dbReference type="Proteomes" id="UP000288587">
    <property type="component" value="Unassembled WGS sequence"/>
</dbReference>
<evidence type="ECO:0000259" key="5">
    <source>
        <dbReference type="PROSITE" id="PS50887"/>
    </source>
</evidence>
<dbReference type="CDD" id="cd00130">
    <property type="entry name" value="PAS"/>
    <property type="match status" value="2"/>
</dbReference>
<dbReference type="InterPro" id="IPR000160">
    <property type="entry name" value="GGDEF_dom"/>
</dbReference>
<dbReference type="PROSITE" id="PS50883">
    <property type="entry name" value="EAL"/>
    <property type="match status" value="1"/>
</dbReference>
<dbReference type="Pfam" id="PF13426">
    <property type="entry name" value="PAS_9"/>
    <property type="match status" value="1"/>
</dbReference>
<feature type="domain" description="EAL" evidence="4">
    <location>
        <begin position="522"/>
        <end position="776"/>
    </location>
</feature>
<dbReference type="InterPro" id="IPR013656">
    <property type="entry name" value="PAS_4"/>
</dbReference>
<dbReference type="Pfam" id="PF08448">
    <property type="entry name" value="PAS_4"/>
    <property type="match status" value="1"/>
</dbReference>
<dbReference type="PROSITE" id="PS50113">
    <property type="entry name" value="PAC"/>
    <property type="match status" value="1"/>
</dbReference>
<dbReference type="CDD" id="cd01949">
    <property type="entry name" value="GGDEF"/>
    <property type="match status" value="1"/>
</dbReference>
<dbReference type="SUPFAM" id="SSF55073">
    <property type="entry name" value="Nucleotide cyclase"/>
    <property type="match status" value="1"/>
</dbReference>
<evidence type="ECO:0000259" key="2">
    <source>
        <dbReference type="PROSITE" id="PS50112"/>
    </source>
</evidence>
<dbReference type="InterPro" id="IPR043128">
    <property type="entry name" value="Rev_trsase/Diguanyl_cyclase"/>
</dbReference>
<feature type="domain" description="PAS" evidence="2">
    <location>
        <begin position="230"/>
        <end position="299"/>
    </location>
</feature>
<dbReference type="Gene3D" id="3.20.20.450">
    <property type="entry name" value="EAL domain"/>
    <property type="match status" value="1"/>
</dbReference>
<dbReference type="PROSITE" id="PS50112">
    <property type="entry name" value="PAS"/>
    <property type="match status" value="2"/>
</dbReference>
<dbReference type="InterPro" id="IPR035965">
    <property type="entry name" value="PAS-like_dom_sf"/>
</dbReference>
<feature type="compositionally biased region" description="Low complexity" evidence="1">
    <location>
        <begin position="61"/>
        <end position="74"/>
    </location>
</feature>
<evidence type="ECO:0000313" key="6">
    <source>
        <dbReference type="EMBL" id="RVT84726.1"/>
    </source>
</evidence>
<dbReference type="InterPro" id="IPR029787">
    <property type="entry name" value="Nucleotide_cyclase"/>
</dbReference>